<name>A0A3D9SY34_9ACTN</name>
<dbReference type="EMBL" id="QTTT01000001">
    <property type="protein sequence ID" value="REF00478.1"/>
    <property type="molecule type" value="Genomic_DNA"/>
</dbReference>
<reference evidence="1 2" key="1">
    <citation type="submission" date="2018-08" db="EMBL/GenBank/DDBJ databases">
        <title>Sequencing the genomes of 1000 actinobacteria strains.</title>
        <authorList>
            <person name="Klenk H.-P."/>
        </authorList>
    </citation>
    <scope>NUCLEOTIDE SEQUENCE [LARGE SCALE GENOMIC DNA]</scope>
    <source>
        <strain evidence="1 2">DSM 43927</strain>
    </source>
</reference>
<organism evidence="1 2">
    <name type="scientific">Thermomonospora umbrina</name>
    <dbReference type="NCBI Taxonomy" id="111806"/>
    <lineage>
        <taxon>Bacteria</taxon>
        <taxon>Bacillati</taxon>
        <taxon>Actinomycetota</taxon>
        <taxon>Actinomycetes</taxon>
        <taxon>Streptosporangiales</taxon>
        <taxon>Thermomonosporaceae</taxon>
        <taxon>Thermomonospora</taxon>
    </lineage>
</organism>
<dbReference type="Proteomes" id="UP000256661">
    <property type="component" value="Unassembled WGS sequence"/>
</dbReference>
<gene>
    <name evidence="1" type="ORF">DFJ69_6020</name>
</gene>
<protein>
    <recommendedName>
        <fullName evidence="3">Helix-turn-helix protein</fullName>
    </recommendedName>
</protein>
<proteinExistence type="predicted"/>
<dbReference type="Gene3D" id="1.10.260.40">
    <property type="entry name" value="lambda repressor-like DNA-binding domains"/>
    <property type="match status" value="1"/>
</dbReference>
<dbReference type="AlphaFoldDB" id="A0A3D9SY34"/>
<accession>A0A3D9SY34</accession>
<keyword evidence="2" id="KW-1185">Reference proteome</keyword>
<comment type="caution">
    <text evidence="1">The sequence shown here is derived from an EMBL/GenBank/DDBJ whole genome shotgun (WGS) entry which is preliminary data.</text>
</comment>
<evidence type="ECO:0000313" key="2">
    <source>
        <dbReference type="Proteomes" id="UP000256661"/>
    </source>
</evidence>
<evidence type="ECO:0000313" key="1">
    <source>
        <dbReference type="EMBL" id="REF00478.1"/>
    </source>
</evidence>
<dbReference type="InterPro" id="IPR010982">
    <property type="entry name" value="Lambda_DNA-bd_dom_sf"/>
</dbReference>
<dbReference type="GO" id="GO:0003677">
    <property type="term" value="F:DNA binding"/>
    <property type="evidence" value="ECO:0007669"/>
    <property type="project" value="InterPro"/>
</dbReference>
<sequence>MRERPMSVRQEQAALSRRLRAQGKAWAEIAAVFGERYRVNSRVAMRLAHGMSQKAVADAWCERWPNDPKTLKKISLWEQWPADSGHQPSLTVLGRLSEIYRCSVADLLTDQADHRHLDQMHPEREVAGTPQEGAVVEPLGTVEIGSAPDPWDDDMKRRVALQLLAALGAGATVPPGTIETVLGGIEDALGNPVDLDEWESVVHEYGQALITRPAGALIADLTFDIAAVGALLQRNPTGHERAGLMRVSAGLSGLLAIDLGDVGNKRAARISWATAKRAADASGDDDLRVWVRGRAAEDACWAARPTGVIGDLTGEAINIAGQTQSAGLARAHAARAYAAAIAGEALQAQASLTDLMRTFDHLPQGAQQSVLTFGRAQLGWAEAYVRTVTGDDRAQETVAQTISLYPPNARGPISNLRLMEASALVQAREVETGLQHAITTIQEAPDATTAGRTILARQILHALPSSSRTLPAARELRELTVAT</sequence>
<evidence type="ECO:0008006" key="3">
    <source>
        <dbReference type="Google" id="ProtNLM"/>
    </source>
</evidence>